<dbReference type="OrthoDB" id="385876at2"/>
<evidence type="ECO:0000313" key="2">
    <source>
        <dbReference type="Proteomes" id="UP000067243"/>
    </source>
</evidence>
<dbReference type="PATRIC" id="fig|216946.3.peg.454"/>
<dbReference type="STRING" id="216946.STURO_v1c04500"/>
<organism evidence="1 2">
    <name type="scientific">Spiroplasma turonicum</name>
    <dbReference type="NCBI Taxonomy" id="216946"/>
    <lineage>
        <taxon>Bacteria</taxon>
        <taxon>Bacillati</taxon>
        <taxon>Mycoplasmatota</taxon>
        <taxon>Mollicutes</taxon>
        <taxon>Entomoplasmatales</taxon>
        <taxon>Spiroplasmataceae</taxon>
        <taxon>Spiroplasma</taxon>
    </lineage>
</organism>
<keyword evidence="2" id="KW-1185">Reference proteome</keyword>
<dbReference type="AlphaFoldDB" id="A0A0K1P5V7"/>
<proteinExistence type="predicted"/>
<accession>A0A0K1P5V7</accession>
<gene>
    <name evidence="1" type="ORF">STURON_00452</name>
</gene>
<protein>
    <submittedName>
        <fullName evidence="1">Uncharacterized protein</fullName>
    </submittedName>
</protein>
<dbReference type="EMBL" id="CP012328">
    <property type="protein sequence ID" value="AKU79698.1"/>
    <property type="molecule type" value="Genomic_DNA"/>
</dbReference>
<dbReference type="Proteomes" id="UP000067243">
    <property type="component" value="Chromosome"/>
</dbReference>
<name>A0A0K1P5V7_9MOLU</name>
<sequence>MRIIPHELFIYTPDNSLTALRKEFGMYDYCLNINPKNKAMQPFLDLGRNYFNENLIKWIEEMEKRGHYVNSFHKVYFENITYTKTETDIFLLLECIIQWDLKQFSPYNINLTWYDLAIHILKKTNYKNLNINDYNNLSEFYKTNYMALDNKGKLKPKLLELIKVIDYFKHYLDSKY</sequence>
<evidence type="ECO:0000313" key="1">
    <source>
        <dbReference type="EMBL" id="AKU79698.1"/>
    </source>
</evidence>
<dbReference type="KEGG" id="stur:STURON_00452"/>
<dbReference type="RefSeq" id="WP_075048292.1">
    <property type="nucleotide sequence ID" value="NZ_CP012328.1"/>
</dbReference>
<reference evidence="1 2" key="1">
    <citation type="journal article" date="2015" name="Genome Announc.">
        <title>Complete Genome Sequence of Spiroplasma turonicum Strain Tab4cT, a Parasite of a Horse Fly, Haematopota sp. (Diptera: Tabanidae).</title>
        <authorList>
            <person name="Davis R.E."/>
            <person name="Shao J."/>
            <person name="Zhao Y."/>
            <person name="Gasparich G.E."/>
            <person name="Gaynor B.J."/>
            <person name="Donofrio N."/>
        </authorList>
    </citation>
    <scope>NUCLEOTIDE SEQUENCE [LARGE SCALE GENOMIC DNA]</scope>
    <source>
        <strain evidence="1 2">Tab4c</strain>
    </source>
</reference>